<dbReference type="EMBL" id="LT629758">
    <property type="protein sequence ID" value="SDT21519.1"/>
    <property type="molecule type" value="Genomic_DNA"/>
</dbReference>
<accession>A0A1H1YJR4</accession>
<dbReference type="AlphaFoldDB" id="A0A1H1YJR4"/>
<evidence type="ECO:0000313" key="5">
    <source>
        <dbReference type="EMBL" id="SDT21519.1"/>
    </source>
</evidence>
<dbReference type="RefSeq" id="WP_092545002.1">
    <property type="nucleotide sequence ID" value="NZ_BOMJ01000001.1"/>
</dbReference>
<feature type="DNA-binding region" description="OmpR/PhoB-type" evidence="2">
    <location>
        <begin position="1"/>
        <end position="97"/>
    </location>
</feature>
<gene>
    <name evidence="5" type="ORF">SAMN04489716_2877</name>
</gene>
<feature type="domain" description="OmpR/PhoB-type" evidence="4">
    <location>
        <begin position="1"/>
        <end position="97"/>
    </location>
</feature>
<dbReference type="GO" id="GO:0000160">
    <property type="term" value="P:phosphorelay signal transduction system"/>
    <property type="evidence" value="ECO:0007669"/>
    <property type="project" value="InterPro"/>
</dbReference>
<dbReference type="Pfam" id="PF00486">
    <property type="entry name" value="Trans_reg_C"/>
    <property type="match status" value="1"/>
</dbReference>
<dbReference type="STRING" id="113562.SAMN04489716_2877"/>
<dbReference type="PANTHER" id="PTHR35807">
    <property type="entry name" value="TRANSCRIPTIONAL REGULATOR REDD-RELATED"/>
    <property type="match status" value="1"/>
</dbReference>
<dbReference type="PROSITE" id="PS51755">
    <property type="entry name" value="OMPR_PHOB"/>
    <property type="match status" value="1"/>
</dbReference>
<evidence type="ECO:0000256" key="2">
    <source>
        <dbReference type="PROSITE-ProRule" id="PRU01091"/>
    </source>
</evidence>
<evidence type="ECO:0000256" key="1">
    <source>
        <dbReference type="ARBA" id="ARBA00023125"/>
    </source>
</evidence>
<name>A0A1H1YJR4_9ACTN</name>
<dbReference type="SMART" id="SM00862">
    <property type="entry name" value="Trans_reg_C"/>
    <property type="match status" value="1"/>
</dbReference>
<organism evidence="5 6">
    <name type="scientific">Actinoplanes derwentensis</name>
    <dbReference type="NCBI Taxonomy" id="113562"/>
    <lineage>
        <taxon>Bacteria</taxon>
        <taxon>Bacillati</taxon>
        <taxon>Actinomycetota</taxon>
        <taxon>Actinomycetes</taxon>
        <taxon>Micromonosporales</taxon>
        <taxon>Micromonosporaceae</taxon>
        <taxon>Actinoplanes</taxon>
    </lineage>
</organism>
<evidence type="ECO:0000313" key="6">
    <source>
        <dbReference type="Proteomes" id="UP000198688"/>
    </source>
</evidence>
<dbReference type="GO" id="GO:0006355">
    <property type="term" value="P:regulation of DNA-templated transcription"/>
    <property type="evidence" value="ECO:0007669"/>
    <property type="project" value="InterPro"/>
</dbReference>
<feature type="compositionally biased region" description="Pro residues" evidence="3">
    <location>
        <begin position="103"/>
        <end position="112"/>
    </location>
</feature>
<protein>
    <submittedName>
        <fullName evidence="5">Transcriptional regulatory protein, C terminal</fullName>
    </submittedName>
</protein>
<feature type="region of interest" description="Disordered" evidence="3">
    <location>
        <begin position="150"/>
        <end position="202"/>
    </location>
</feature>
<feature type="region of interest" description="Disordered" evidence="3">
    <location>
        <begin position="98"/>
        <end position="133"/>
    </location>
</feature>
<reference evidence="5 6" key="1">
    <citation type="submission" date="2016-10" db="EMBL/GenBank/DDBJ databases">
        <authorList>
            <person name="de Groot N.N."/>
        </authorList>
    </citation>
    <scope>NUCLEOTIDE SEQUENCE [LARGE SCALE GENOMIC DNA]</scope>
    <source>
        <strain evidence="5 6">DSM 43941</strain>
    </source>
</reference>
<proteinExistence type="predicted"/>
<dbReference type="GO" id="GO:0003677">
    <property type="term" value="F:DNA binding"/>
    <property type="evidence" value="ECO:0007669"/>
    <property type="project" value="UniProtKB-UniRule"/>
</dbReference>
<dbReference type="SUPFAM" id="SSF46894">
    <property type="entry name" value="C-terminal effector domain of the bipartite response regulators"/>
    <property type="match status" value="1"/>
</dbReference>
<dbReference type="Gene3D" id="1.10.10.10">
    <property type="entry name" value="Winged helix-like DNA-binding domain superfamily/Winged helix DNA-binding domain"/>
    <property type="match status" value="1"/>
</dbReference>
<evidence type="ECO:0000259" key="4">
    <source>
        <dbReference type="PROSITE" id="PS51755"/>
    </source>
</evidence>
<dbReference type="PANTHER" id="PTHR35807:SF1">
    <property type="entry name" value="TRANSCRIPTIONAL REGULATOR REDD"/>
    <property type="match status" value="1"/>
</dbReference>
<keyword evidence="1 2" id="KW-0238">DNA-binding</keyword>
<dbReference type="InterPro" id="IPR016032">
    <property type="entry name" value="Sig_transdc_resp-reg_C-effctor"/>
</dbReference>
<evidence type="ECO:0000256" key="3">
    <source>
        <dbReference type="SAM" id="MobiDB-lite"/>
    </source>
</evidence>
<feature type="compositionally biased region" description="Basic and acidic residues" evidence="3">
    <location>
        <begin position="178"/>
        <end position="194"/>
    </location>
</feature>
<dbReference type="InterPro" id="IPR036388">
    <property type="entry name" value="WH-like_DNA-bd_sf"/>
</dbReference>
<sequence>MVDDALRFDALGPVHAYRGDEPIDVGPRNQQAVLGLLLARAGRPVSVTEIAGALWGGDPPENGEDIVLRYIGALRRILDPDRTALIAFTGGGYVLNAAQRTSPPAPPAPKAPEPAQTRPMQMPEPAQTRPVQAPVAARTKAELAKTMIEMAPAPPEKPAPSERPAQEKLARTRIMTPEPDHPVPVDPWDGHDLFPPDPLAMG</sequence>
<dbReference type="Proteomes" id="UP000198688">
    <property type="component" value="Chromosome I"/>
</dbReference>
<keyword evidence="6" id="KW-1185">Reference proteome</keyword>
<dbReference type="InterPro" id="IPR051677">
    <property type="entry name" value="AfsR-DnrI-RedD_regulator"/>
</dbReference>
<dbReference type="OrthoDB" id="4054020at2"/>
<dbReference type="InterPro" id="IPR001867">
    <property type="entry name" value="OmpR/PhoB-type_DNA-bd"/>
</dbReference>